<gene>
    <name evidence="1" type="ORF">POPTR_006G181966v4</name>
</gene>
<protein>
    <submittedName>
        <fullName evidence="1">Uncharacterized protein</fullName>
    </submittedName>
</protein>
<organism evidence="1 2">
    <name type="scientific">Populus trichocarpa</name>
    <name type="common">Western balsam poplar</name>
    <name type="synonym">Populus balsamifera subsp. trichocarpa</name>
    <dbReference type="NCBI Taxonomy" id="3694"/>
    <lineage>
        <taxon>Eukaryota</taxon>
        <taxon>Viridiplantae</taxon>
        <taxon>Streptophyta</taxon>
        <taxon>Embryophyta</taxon>
        <taxon>Tracheophyta</taxon>
        <taxon>Spermatophyta</taxon>
        <taxon>Magnoliopsida</taxon>
        <taxon>eudicotyledons</taxon>
        <taxon>Gunneridae</taxon>
        <taxon>Pentapetalae</taxon>
        <taxon>rosids</taxon>
        <taxon>fabids</taxon>
        <taxon>Malpighiales</taxon>
        <taxon>Salicaceae</taxon>
        <taxon>Saliceae</taxon>
        <taxon>Populus</taxon>
    </lineage>
</organism>
<accession>A0ACC0SV10</accession>
<sequence length="30" mass="3343">MGLSRTRRGMLVAILGIWQILMRTAQGQGQ</sequence>
<name>A0ACC0SV10_POPTR</name>
<dbReference type="EMBL" id="CM009295">
    <property type="protein sequence ID" value="KAI9393102.1"/>
    <property type="molecule type" value="Genomic_DNA"/>
</dbReference>
<comment type="caution">
    <text evidence="1">The sequence shown here is derived from an EMBL/GenBank/DDBJ whole genome shotgun (WGS) entry which is preliminary data.</text>
</comment>
<reference evidence="1 2" key="1">
    <citation type="journal article" date="2006" name="Science">
        <title>The genome of black cottonwood, Populus trichocarpa (Torr. &amp; Gray).</title>
        <authorList>
            <person name="Tuskan G.A."/>
            <person name="Difazio S."/>
            <person name="Jansson S."/>
            <person name="Bohlmann J."/>
            <person name="Grigoriev I."/>
            <person name="Hellsten U."/>
            <person name="Putnam N."/>
            <person name="Ralph S."/>
            <person name="Rombauts S."/>
            <person name="Salamov A."/>
            <person name="Schein J."/>
            <person name="Sterck L."/>
            <person name="Aerts A."/>
            <person name="Bhalerao R.R."/>
            <person name="Bhalerao R.P."/>
            <person name="Blaudez D."/>
            <person name="Boerjan W."/>
            <person name="Brun A."/>
            <person name="Brunner A."/>
            <person name="Busov V."/>
            <person name="Campbell M."/>
            <person name="Carlson J."/>
            <person name="Chalot M."/>
            <person name="Chapman J."/>
            <person name="Chen G.L."/>
            <person name="Cooper D."/>
            <person name="Coutinho P.M."/>
            <person name="Couturier J."/>
            <person name="Covert S."/>
            <person name="Cronk Q."/>
            <person name="Cunningham R."/>
            <person name="Davis J."/>
            <person name="Degroeve S."/>
            <person name="Dejardin A."/>
            <person name="Depamphilis C."/>
            <person name="Detter J."/>
            <person name="Dirks B."/>
            <person name="Dubchak I."/>
            <person name="Duplessis S."/>
            <person name="Ehlting J."/>
            <person name="Ellis B."/>
            <person name="Gendler K."/>
            <person name="Goodstein D."/>
            <person name="Gribskov M."/>
            <person name="Grimwood J."/>
            <person name="Groover A."/>
            <person name="Gunter L."/>
            <person name="Hamberger B."/>
            <person name="Heinze B."/>
            <person name="Helariutta Y."/>
            <person name="Henrissat B."/>
            <person name="Holligan D."/>
            <person name="Holt R."/>
            <person name="Huang W."/>
            <person name="Islam-Faridi N."/>
            <person name="Jones S."/>
            <person name="Jones-Rhoades M."/>
            <person name="Jorgensen R."/>
            <person name="Joshi C."/>
            <person name="Kangasjarvi J."/>
            <person name="Karlsson J."/>
            <person name="Kelleher C."/>
            <person name="Kirkpatrick R."/>
            <person name="Kirst M."/>
            <person name="Kohler A."/>
            <person name="Kalluri U."/>
            <person name="Larimer F."/>
            <person name="Leebens-Mack J."/>
            <person name="Leple J.C."/>
            <person name="Locascio P."/>
            <person name="Lou Y."/>
            <person name="Lucas S."/>
            <person name="Martin F."/>
            <person name="Montanini B."/>
            <person name="Napoli C."/>
            <person name="Nelson D.R."/>
            <person name="Nelson C."/>
            <person name="Nieminen K."/>
            <person name="Nilsson O."/>
            <person name="Pereda V."/>
            <person name="Peter G."/>
            <person name="Philippe R."/>
            <person name="Pilate G."/>
            <person name="Poliakov A."/>
            <person name="Razumovskaya J."/>
            <person name="Richardson P."/>
            <person name="Rinaldi C."/>
            <person name="Ritland K."/>
            <person name="Rouze P."/>
            <person name="Ryaboy D."/>
            <person name="Schmutz J."/>
            <person name="Schrader J."/>
            <person name="Segerman B."/>
            <person name="Shin H."/>
            <person name="Siddiqui A."/>
            <person name="Sterky F."/>
            <person name="Terry A."/>
            <person name="Tsai C.J."/>
            <person name="Uberbacher E."/>
            <person name="Unneberg P."/>
            <person name="Vahala J."/>
            <person name="Wall K."/>
            <person name="Wessler S."/>
            <person name="Yang G."/>
            <person name="Yin T."/>
            <person name="Douglas C."/>
            <person name="Marra M."/>
            <person name="Sandberg G."/>
            <person name="Van de Peer Y."/>
            <person name="Rokhsar D."/>
        </authorList>
    </citation>
    <scope>NUCLEOTIDE SEQUENCE [LARGE SCALE GENOMIC DNA]</scope>
    <source>
        <strain evidence="2">cv. Nisqually</strain>
    </source>
</reference>
<evidence type="ECO:0000313" key="1">
    <source>
        <dbReference type="EMBL" id="KAI9393102.1"/>
    </source>
</evidence>
<proteinExistence type="predicted"/>
<evidence type="ECO:0000313" key="2">
    <source>
        <dbReference type="Proteomes" id="UP000006729"/>
    </source>
</evidence>
<keyword evidence="2" id="KW-1185">Reference proteome</keyword>
<dbReference type="Proteomes" id="UP000006729">
    <property type="component" value="Chromosome 6"/>
</dbReference>